<feature type="transmembrane region" description="Helical" evidence="1">
    <location>
        <begin position="85"/>
        <end position="105"/>
    </location>
</feature>
<reference evidence="3 4" key="1">
    <citation type="submission" date="2019-04" db="EMBL/GenBank/DDBJ databases">
        <title>Lacinutrix sp. nov., isolated from marine water.</title>
        <authorList>
            <person name="Kim W."/>
        </authorList>
    </citation>
    <scope>NUCLEOTIDE SEQUENCE [LARGE SCALE GENOMIC DNA]</scope>
    <source>
        <strain evidence="3 4">CAU 1491</strain>
    </source>
</reference>
<feature type="transmembrane region" description="Helical" evidence="1">
    <location>
        <begin position="47"/>
        <end position="73"/>
    </location>
</feature>
<dbReference type="InterPro" id="IPR010559">
    <property type="entry name" value="Sig_transdc_His_kin_internal"/>
</dbReference>
<feature type="transmembrane region" description="Helical" evidence="1">
    <location>
        <begin position="130"/>
        <end position="154"/>
    </location>
</feature>
<name>A0A4U0F4N6_9FLAO</name>
<evidence type="ECO:0000313" key="4">
    <source>
        <dbReference type="Proteomes" id="UP000307657"/>
    </source>
</evidence>
<organism evidence="3 4">
    <name type="scientific">Pontimicrobium aquaticum</name>
    <dbReference type="NCBI Taxonomy" id="2565367"/>
    <lineage>
        <taxon>Bacteria</taxon>
        <taxon>Pseudomonadati</taxon>
        <taxon>Bacteroidota</taxon>
        <taxon>Flavobacteriia</taxon>
        <taxon>Flavobacteriales</taxon>
        <taxon>Flavobacteriaceae</taxon>
        <taxon>Pontimicrobium</taxon>
    </lineage>
</organism>
<sequence>MKKIIYSYYNNLPISIKKIVMVSLLVSLFFILKAYTNHLINDYNYPFSWLLTTLKISIVYLLWAILTPLVYFLTKIVQNLVSQKIYKVFQFIMGCIILALIHQLIASRLDDIINYINSGYLKSFWGHNSMVAFTIGSFSSFIELLVIVAVFLAFDYQKKFIANQKALIASQLNALRMQLQPHFLFNTLHSIASMIDIDTKNAQKMLSKLGTLLRNMLEYDTEQMVTVKDELDFIKNYLDLEQVRYQDRVTINYNVAKETMHLKIPNMIFQPLVENAVKYGIIPTVDDGEIKINIKLEHNEILQEEALVLQISNTFNNNQQNYIKPVGTGTGLVNIKKRLNQFYNNRFLFNSDFETPKLYKAKMILPIIK</sequence>
<keyword evidence="4" id="KW-1185">Reference proteome</keyword>
<dbReference type="PANTHER" id="PTHR34220">
    <property type="entry name" value="SENSOR HISTIDINE KINASE YPDA"/>
    <property type="match status" value="1"/>
</dbReference>
<dbReference type="EMBL" id="SUPL01000001">
    <property type="protein sequence ID" value="TJY37762.1"/>
    <property type="molecule type" value="Genomic_DNA"/>
</dbReference>
<evidence type="ECO:0000259" key="2">
    <source>
        <dbReference type="Pfam" id="PF06580"/>
    </source>
</evidence>
<dbReference type="Pfam" id="PF06580">
    <property type="entry name" value="His_kinase"/>
    <property type="match status" value="1"/>
</dbReference>
<dbReference type="Gene3D" id="3.30.565.10">
    <property type="entry name" value="Histidine kinase-like ATPase, C-terminal domain"/>
    <property type="match status" value="1"/>
</dbReference>
<dbReference type="GO" id="GO:0016020">
    <property type="term" value="C:membrane"/>
    <property type="evidence" value="ECO:0007669"/>
    <property type="project" value="InterPro"/>
</dbReference>
<comment type="caution">
    <text evidence="3">The sequence shown here is derived from an EMBL/GenBank/DDBJ whole genome shotgun (WGS) entry which is preliminary data.</text>
</comment>
<dbReference type="GO" id="GO:0000155">
    <property type="term" value="F:phosphorelay sensor kinase activity"/>
    <property type="evidence" value="ECO:0007669"/>
    <property type="project" value="InterPro"/>
</dbReference>
<dbReference type="InterPro" id="IPR050640">
    <property type="entry name" value="Bact_2-comp_sensor_kinase"/>
</dbReference>
<evidence type="ECO:0000256" key="1">
    <source>
        <dbReference type="SAM" id="Phobius"/>
    </source>
</evidence>
<protein>
    <recommendedName>
        <fullName evidence="2">Signal transduction histidine kinase internal region domain-containing protein</fullName>
    </recommendedName>
</protein>
<keyword evidence="1" id="KW-0472">Membrane</keyword>
<feature type="domain" description="Signal transduction histidine kinase internal region" evidence="2">
    <location>
        <begin position="171"/>
        <end position="248"/>
    </location>
</feature>
<accession>A0A4U0F4N6</accession>
<dbReference type="Proteomes" id="UP000307657">
    <property type="component" value="Unassembled WGS sequence"/>
</dbReference>
<gene>
    <name evidence="3" type="ORF">E5167_00480</name>
</gene>
<dbReference type="AlphaFoldDB" id="A0A4U0F4N6"/>
<dbReference type="RefSeq" id="WP_136839925.1">
    <property type="nucleotide sequence ID" value="NZ_SUPL01000001.1"/>
</dbReference>
<dbReference type="PANTHER" id="PTHR34220:SF7">
    <property type="entry name" value="SENSOR HISTIDINE KINASE YPDA"/>
    <property type="match status" value="1"/>
</dbReference>
<dbReference type="SUPFAM" id="SSF55874">
    <property type="entry name" value="ATPase domain of HSP90 chaperone/DNA topoisomerase II/histidine kinase"/>
    <property type="match status" value="1"/>
</dbReference>
<proteinExistence type="predicted"/>
<keyword evidence="1" id="KW-1133">Transmembrane helix</keyword>
<evidence type="ECO:0000313" key="3">
    <source>
        <dbReference type="EMBL" id="TJY37762.1"/>
    </source>
</evidence>
<dbReference type="OrthoDB" id="9809908at2"/>
<keyword evidence="1" id="KW-0812">Transmembrane</keyword>
<feature type="transmembrane region" description="Helical" evidence="1">
    <location>
        <begin position="12"/>
        <end position="35"/>
    </location>
</feature>
<dbReference type="InterPro" id="IPR036890">
    <property type="entry name" value="HATPase_C_sf"/>
</dbReference>